<comment type="caution">
    <text evidence="2">The sequence shown here is derived from an EMBL/GenBank/DDBJ whole genome shotgun (WGS) entry which is preliminary data.</text>
</comment>
<evidence type="ECO:0000313" key="2">
    <source>
        <dbReference type="EMBL" id="KAL2462162.1"/>
    </source>
</evidence>
<reference evidence="3" key="1">
    <citation type="submission" date="2024-07" db="EMBL/GenBank/DDBJ databases">
        <title>Two chromosome-level genome assemblies of Korean endemic species Abeliophyllum distichum and Forsythia ovata (Oleaceae).</title>
        <authorList>
            <person name="Jang H."/>
        </authorList>
    </citation>
    <scope>NUCLEOTIDE SEQUENCE [LARGE SCALE GENOMIC DNA]</scope>
</reference>
<dbReference type="PANTHER" id="PTHR35358:SF18">
    <property type="entry name" value="PHOSPHOLIPASE-LIKE PROTEIN-RELATED"/>
    <property type="match status" value="1"/>
</dbReference>
<gene>
    <name evidence="2" type="ORF">Adt_45582</name>
</gene>
<organism evidence="2 3">
    <name type="scientific">Abeliophyllum distichum</name>
    <dbReference type="NCBI Taxonomy" id="126358"/>
    <lineage>
        <taxon>Eukaryota</taxon>
        <taxon>Viridiplantae</taxon>
        <taxon>Streptophyta</taxon>
        <taxon>Embryophyta</taxon>
        <taxon>Tracheophyta</taxon>
        <taxon>Spermatophyta</taxon>
        <taxon>Magnoliopsida</taxon>
        <taxon>eudicotyledons</taxon>
        <taxon>Gunneridae</taxon>
        <taxon>Pentapetalae</taxon>
        <taxon>asterids</taxon>
        <taxon>lamiids</taxon>
        <taxon>Lamiales</taxon>
        <taxon>Oleaceae</taxon>
        <taxon>Forsythieae</taxon>
        <taxon>Abeliophyllum</taxon>
    </lineage>
</organism>
<dbReference type="EMBL" id="JBFOLK010000014">
    <property type="protein sequence ID" value="KAL2462162.1"/>
    <property type="molecule type" value="Genomic_DNA"/>
</dbReference>
<evidence type="ECO:0000313" key="3">
    <source>
        <dbReference type="Proteomes" id="UP001604336"/>
    </source>
</evidence>
<evidence type="ECO:0000256" key="1">
    <source>
        <dbReference type="SAM" id="Coils"/>
    </source>
</evidence>
<dbReference type="CDD" id="cd20404">
    <property type="entry name" value="Tudor_Agenet_AtEML-like"/>
    <property type="match status" value="1"/>
</dbReference>
<keyword evidence="1" id="KW-0175">Coiled coil</keyword>
<dbReference type="AlphaFoldDB" id="A0ABD1PE84"/>
<keyword evidence="3" id="KW-1185">Reference proteome</keyword>
<dbReference type="Pfam" id="PF05278">
    <property type="entry name" value="PEARLI-4"/>
    <property type="match status" value="1"/>
</dbReference>
<feature type="coiled-coil region" evidence="1">
    <location>
        <begin position="302"/>
        <end position="336"/>
    </location>
</feature>
<proteinExistence type="predicted"/>
<name>A0ABD1PE84_9LAMI</name>
<sequence>MEMTSGIKNFGEEIVGSRVKVWWPKDNKFCEGGCCVLWPFRKEKLGRMSLSEVVYTNSVEEILKKEPVEDVSFDQEKTCTLANASSSIIPEMATGDKDHGEELVGCKVKVWWPKDKRCREGVVASYDPVGKKHLVVYTNGIGEMLNLRKEHVGTFNQKTGTSAHASAYMMCDDDMNSLCHVRKKHKGQSLDLVKLCSRSMMSEDEKEKELENRDNELVNFNGYRVKATTVPILEAVFAKYGDIAANCLYKSTAVRASLLEVISDVVKRLQYYDVEVILSELKQCNDKTRLLKKAKVNSGLVLRASTKELKQRHAELVEAQKQFKEAEKRVNAMKLVGQRIEDDVQESEAVEYFWRRQLEGLL</sequence>
<accession>A0ABD1PE84</accession>
<dbReference type="InterPro" id="IPR007942">
    <property type="entry name" value="PLipase-like"/>
</dbReference>
<dbReference type="Proteomes" id="UP001604336">
    <property type="component" value="Unassembled WGS sequence"/>
</dbReference>
<dbReference type="PANTHER" id="PTHR35358">
    <property type="entry name" value="OS06G0711100 PROTEIN"/>
    <property type="match status" value="1"/>
</dbReference>
<protein>
    <submittedName>
        <fullName evidence="2">Uncharacterized protein</fullName>
    </submittedName>
</protein>